<organism evidence="1 2">
    <name type="scientific">Leptolyngbya boryana NIES-2135</name>
    <dbReference type="NCBI Taxonomy" id="1973484"/>
    <lineage>
        <taxon>Bacteria</taxon>
        <taxon>Bacillati</taxon>
        <taxon>Cyanobacteriota</taxon>
        <taxon>Cyanophyceae</taxon>
        <taxon>Leptolyngbyales</taxon>
        <taxon>Leptolyngbyaceae</taxon>
        <taxon>Leptolyngbya group</taxon>
        <taxon>Leptolyngbya</taxon>
    </lineage>
</organism>
<evidence type="ECO:0000313" key="1">
    <source>
        <dbReference type="EMBL" id="BAY58573.1"/>
    </source>
</evidence>
<dbReference type="AlphaFoldDB" id="A0A1Z4JPJ1"/>
<dbReference type="EMBL" id="AP018203">
    <property type="protein sequence ID" value="BAY58573.1"/>
    <property type="molecule type" value="Genomic_DNA"/>
</dbReference>
<reference evidence="1 2" key="1">
    <citation type="submission" date="2017-06" db="EMBL/GenBank/DDBJ databases">
        <title>Genome sequencing of cyanobaciteial culture collection at National Institute for Environmental Studies (NIES).</title>
        <authorList>
            <person name="Hirose Y."/>
            <person name="Shimura Y."/>
            <person name="Fujisawa T."/>
            <person name="Nakamura Y."/>
            <person name="Kawachi M."/>
        </authorList>
    </citation>
    <scope>NUCLEOTIDE SEQUENCE [LARGE SCALE GENOMIC DNA]</scope>
    <source>
        <strain evidence="1 2">NIES-2135</strain>
    </source>
</reference>
<protein>
    <submittedName>
        <fullName evidence="1">Uncharacterized protein</fullName>
    </submittedName>
</protein>
<gene>
    <name evidence="1" type="ORF">NIES2135_54460</name>
</gene>
<keyword evidence="2" id="KW-1185">Reference proteome</keyword>
<evidence type="ECO:0000313" key="2">
    <source>
        <dbReference type="Proteomes" id="UP000217895"/>
    </source>
</evidence>
<proteinExistence type="predicted"/>
<accession>A0A1Z4JPJ1</accession>
<sequence length="93" mass="10488">MPRTYSVLKPVTPLKVVKPVEAIPPDAKLHDLEETSKLLTDQFSGGFSVKSLRRLIKSDWTEGTHYLYVRKRLKFYLPAIQDWVVSGGSGRSG</sequence>
<name>A0A1Z4JPJ1_LEPBY</name>
<dbReference type="Proteomes" id="UP000217895">
    <property type="component" value="Chromosome"/>
</dbReference>